<proteinExistence type="predicted"/>
<dbReference type="AlphaFoldDB" id="C5F104"/>
<accession>C5F104</accession>
<dbReference type="Pfam" id="PF00132">
    <property type="entry name" value="Hexapep"/>
    <property type="match status" value="1"/>
</dbReference>
<dbReference type="Gene3D" id="2.160.10.10">
    <property type="entry name" value="Hexapeptide repeat proteins"/>
    <property type="match status" value="1"/>
</dbReference>
<evidence type="ECO:0000313" key="4">
    <source>
        <dbReference type="EMBL" id="EEQ63908.1"/>
    </source>
</evidence>
<dbReference type="GO" id="GO:0016746">
    <property type="term" value="F:acyltransferase activity"/>
    <property type="evidence" value="ECO:0007669"/>
    <property type="project" value="UniProtKB-KW"/>
</dbReference>
<dbReference type="eggNOG" id="COG0110">
    <property type="taxonomic scope" value="Bacteria"/>
</dbReference>
<dbReference type="SUPFAM" id="SSF51161">
    <property type="entry name" value="Trimeric LpxA-like enzymes"/>
    <property type="match status" value="1"/>
</dbReference>
<organism evidence="4 5">
    <name type="scientific">Helicobacter pullorum MIT 98-5489</name>
    <dbReference type="NCBI Taxonomy" id="537972"/>
    <lineage>
        <taxon>Bacteria</taxon>
        <taxon>Pseudomonadati</taxon>
        <taxon>Campylobacterota</taxon>
        <taxon>Epsilonproteobacteria</taxon>
        <taxon>Campylobacterales</taxon>
        <taxon>Helicobacteraceae</taxon>
        <taxon>Helicobacter</taxon>
    </lineage>
</organism>
<dbReference type="Proteomes" id="UP000003953">
    <property type="component" value="Unassembled WGS sequence"/>
</dbReference>
<evidence type="ECO:0000313" key="5">
    <source>
        <dbReference type="Proteomes" id="UP000003953"/>
    </source>
</evidence>
<dbReference type="PROSITE" id="PS00101">
    <property type="entry name" value="HEXAPEP_TRANSFERASES"/>
    <property type="match status" value="1"/>
</dbReference>
<protein>
    <submittedName>
        <fullName evidence="4">Bacterial transferase hexapeptide repeat protein</fullName>
    </submittedName>
</protein>
<evidence type="ECO:0000256" key="3">
    <source>
        <dbReference type="ARBA" id="ARBA00023315"/>
    </source>
</evidence>
<evidence type="ECO:0000256" key="1">
    <source>
        <dbReference type="ARBA" id="ARBA00022679"/>
    </source>
</evidence>
<dbReference type="InterPro" id="IPR051159">
    <property type="entry name" value="Hexapeptide_acetyltransf"/>
</dbReference>
<dbReference type="InterPro" id="IPR001451">
    <property type="entry name" value="Hexapep"/>
</dbReference>
<keyword evidence="3" id="KW-0012">Acyltransferase</keyword>
<dbReference type="PANTHER" id="PTHR23416">
    <property type="entry name" value="SIALIC ACID SYNTHASE-RELATED"/>
    <property type="match status" value="1"/>
</dbReference>
<dbReference type="InterPro" id="IPR018357">
    <property type="entry name" value="Hexapep_transf_CS"/>
</dbReference>
<evidence type="ECO:0000256" key="2">
    <source>
        <dbReference type="ARBA" id="ARBA00022737"/>
    </source>
</evidence>
<dbReference type="RefSeq" id="WP_005022489.1">
    <property type="nucleotide sequence ID" value="NZ_DS990444.1"/>
</dbReference>
<dbReference type="CDD" id="cd04647">
    <property type="entry name" value="LbH_MAT_like"/>
    <property type="match status" value="1"/>
</dbReference>
<dbReference type="HOGENOM" id="CLU_051638_7_2_7"/>
<gene>
    <name evidence="4" type="ORF">HPMG_01365</name>
</gene>
<keyword evidence="2" id="KW-0677">Repeat</keyword>
<dbReference type="EMBL" id="DS990444">
    <property type="protein sequence ID" value="EEQ63908.1"/>
    <property type="molecule type" value="Genomic_DNA"/>
</dbReference>
<dbReference type="Pfam" id="PF14602">
    <property type="entry name" value="Hexapep_2"/>
    <property type="match status" value="1"/>
</dbReference>
<sequence>MGLDFKKSKMRTFLQKSLKLLYIRKKNRYDRVLPFCEYFNDRIQKAIDLGWGSGSSCYDNVYIFGDVKVGSNTFVGPFCILDGSGGLKIGNNCSIAAGVHIYTHNSVQWAISMGKFPYDYKKVEIGNGCYIGPNSVIVGGIKIGDRAIVGACSFVNKDVPSGAKVAGIPARIISGGGGK</sequence>
<dbReference type="InterPro" id="IPR011004">
    <property type="entry name" value="Trimer_LpxA-like_sf"/>
</dbReference>
<keyword evidence="5" id="KW-1185">Reference proteome</keyword>
<reference evidence="5" key="1">
    <citation type="journal article" date="2014" name="Genome Announc.">
        <title>Draft genome sequences of six enterohepatic helicobacter species isolated from humans and one from rhesus macaques.</title>
        <authorList>
            <person name="Shen Z."/>
            <person name="Sheh A."/>
            <person name="Young S.K."/>
            <person name="Abouelliel A."/>
            <person name="Ward D.V."/>
            <person name="Earl A.M."/>
            <person name="Fox J.G."/>
        </authorList>
    </citation>
    <scope>NUCLEOTIDE SEQUENCE [LARGE SCALE GENOMIC DNA]</scope>
    <source>
        <strain evidence="5">MIT 98-5489</strain>
    </source>
</reference>
<name>C5F104_9HELI</name>
<keyword evidence="1 4" id="KW-0808">Transferase</keyword>